<reference evidence="1" key="1">
    <citation type="submission" date="2016-10" db="EMBL/GenBank/DDBJ databases">
        <title>The High Quality Genome of Vibrio alginolyticus K01M1.</title>
        <authorList>
            <person name="Wendling C."/>
            <person name="Chibani C.M."/>
            <person name="Hertel R."/>
            <person name="Sproer C."/>
            <person name="Bunk B."/>
            <person name="Overmann J."/>
            <person name="Roth O."/>
            <person name="Liesegang H."/>
        </authorList>
    </citation>
    <scope>NUCLEOTIDE SEQUENCE</scope>
    <source>
        <strain evidence="1">K05K4</strain>
    </source>
</reference>
<protein>
    <submittedName>
        <fullName evidence="1">Uncharacterized protein</fullName>
    </submittedName>
</protein>
<dbReference type="RefSeq" id="WP_086046683.1">
    <property type="nucleotide sequence ID" value="NZ_CP017889.1"/>
</dbReference>
<dbReference type="EMBL" id="CP017902">
    <property type="protein sequence ID" value="ARP18160.1"/>
    <property type="molecule type" value="Genomic_DNA"/>
</dbReference>
<evidence type="ECO:0000313" key="1">
    <source>
        <dbReference type="EMBL" id="ARP18160.1"/>
    </source>
</evidence>
<name>A0A1W6W321_VIBAL</name>
<gene>
    <name evidence="1" type="ORF">K05K4_13220</name>
</gene>
<organism evidence="1">
    <name type="scientific">Vibrio alginolyticus</name>
    <dbReference type="NCBI Taxonomy" id="663"/>
    <lineage>
        <taxon>Bacteria</taxon>
        <taxon>Pseudomonadati</taxon>
        <taxon>Pseudomonadota</taxon>
        <taxon>Gammaproteobacteria</taxon>
        <taxon>Vibrionales</taxon>
        <taxon>Vibrionaceae</taxon>
        <taxon>Vibrio</taxon>
    </lineage>
</organism>
<accession>A0A1W6W321</accession>
<sequence length="158" mass="18675">MTMMYPSYLPHPQFPDKIEQMSNRISTEMSTGRTRDRRRHIIVPTFQTLVFRMPKDKAAAFLGWVDHALSGGIRWFTLNQRTELGVVPLQIKMKDHPLKDAKQKGGKFYYTVKCEIRQYPIQSEELTVSQILFPHTLNELMTEIDMSRYYTESWKNDK</sequence>
<dbReference type="AlphaFoldDB" id="A0A1W6W321"/>
<proteinExistence type="predicted"/>